<keyword evidence="1" id="KW-0378">Hydrolase</keyword>
<dbReference type="Gene3D" id="1.10.4020.10">
    <property type="entry name" value="DNA breaking-rejoining enzymes"/>
    <property type="match status" value="1"/>
</dbReference>
<dbReference type="PROSITE" id="PS50804">
    <property type="entry name" value="SCAN_BOX"/>
    <property type="match status" value="1"/>
</dbReference>
<dbReference type="PANTHER" id="PTHR46888">
    <property type="entry name" value="ZINC KNUCKLE DOMAINCONTAINING PROTEIN-RELATED"/>
    <property type="match status" value="1"/>
</dbReference>
<dbReference type="OMA" id="VIEMHEV"/>
<dbReference type="InterPro" id="IPR021109">
    <property type="entry name" value="Peptidase_aspartic_dom_sf"/>
</dbReference>
<dbReference type="GO" id="GO:0004190">
    <property type="term" value="F:aspartic-type endopeptidase activity"/>
    <property type="evidence" value="ECO:0007669"/>
    <property type="project" value="InterPro"/>
</dbReference>
<dbReference type="PANTHER" id="PTHR46888:SF15">
    <property type="entry name" value="ZINC FINGER AND SCAN DOMAIN-CONTAINING PROTEIN 12-LIKE"/>
    <property type="match status" value="1"/>
</dbReference>
<evidence type="ECO:0000259" key="3">
    <source>
        <dbReference type="PROSITE" id="PS50804"/>
    </source>
</evidence>
<feature type="domain" description="SCAN box" evidence="3">
    <location>
        <begin position="188"/>
        <end position="263"/>
    </location>
</feature>
<feature type="region of interest" description="Disordered" evidence="2">
    <location>
        <begin position="24"/>
        <end position="56"/>
    </location>
</feature>
<dbReference type="Ensembl" id="ENSCCRT00000114962.1">
    <property type="protein sequence ID" value="ENSCCRP00000149205.1"/>
    <property type="gene ID" value="ENSCCRG00000066019.1"/>
</dbReference>
<dbReference type="SUPFAM" id="SSF47353">
    <property type="entry name" value="Retrovirus capsid dimerization domain-like"/>
    <property type="match status" value="1"/>
</dbReference>
<evidence type="ECO:0000313" key="5">
    <source>
        <dbReference type="Proteomes" id="UP001108240"/>
    </source>
</evidence>
<dbReference type="SUPFAM" id="SSF50630">
    <property type="entry name" value="Acid proteases"/>
    <property type="match status" value="1"/>
</dbReference>
<dbReference type="GeneTree" id="ENSGT00990000206724"/>
<evidence type="ECO:0000256" key="2">
    <source>
        <dbReference type="SAM" id="MobiDB-lite"/>
    </source>
</evidence>
<feature type="compositionally biased region" description="Basic and acidic residues" evidence="2">
    <location>
        <begin position="24"/>
        <end position="36"/>
    </location>
</feature>
<protein>
    <recommendedName>
        <fullName evidence="3">SCAN box domain-containing protein</fullName>
    </recommendedName>
</protein>
<name>A0A9J8B7A6_CYPCA</name>
<feature type="region of interest" description="Disordered" evidence="2">
    <location>
        <begin position="426"/>
        <end position="471"/>
    </location>
</feature>
<evidence type="ECO:0000256" key="1">
    <source>
        <dbReference type="ARBA" id="ARBA00022801"/>
    </source>
</evidence>
<dbReference type="InterPro" id="IPR003309">
    <property type="entry name" value="SCAN_dom"/>
</dbReference>
<dbReference type="PROSITE" id="PS00141">
    <property type="entry name" value="ASP_PROTEASE"/>
    <property type="match status" value="1"/>
</dbReference>
<organism evidence="4 5">
    <name type="scientific">Cyprinus carpio carpio</name>
    <dbReference type="NCBI Taxonomy" id="630221"/>
    <lineage>
        <taxon>Eukaryota</taxon>
        <taxon>Metazoa</taxon>
        <taxon>Chordata</taxon>
        <taxon>Craniata</taxon>
        <taxon>Vertebrata</taxon>
        <taxon>Euteleostomi</taxon>
        <taxon>Actinopterygii</taxon>
        <taxon>Neopterygii</taxon>
        <taxon>Teleostei</taxon>
        <taxon>Ostariophysi</taxon>
        <taxon>Cypriniformes</taxon>
        <taxon>Cyprinidae</taxon>
        <taxon>Cyprininae</taxon>
        <taxon>Cyprinus</taxon>
    </lineage>
</organism>
<feature type="region of interest" description="Disordered" evidence="2">
    <location>
        <begin position="286"/>
        <end position="318"/>
    </location>
</feature>
<dbReference type="Gene3D" id="2.40.70.10">
    <property type="entry name" value="Acid Proteases"/>
    <property type="match status" value="1"/>
</dbReference>
<evidence type="ECO:0000313" key="4">
    <source>
        <dbReference type="Ensembl" id="ENSCCRP00000149205.1"/>
    </source>
</evidence>
<reference evidence="4" key="2">
    <citation type="submission" date="2025-09" db="UniProtKB">
        <authorList>
            <consortium name="Ensembl"/>
        </authorList>
    </citation>
    <scope>IDENTIFICATION</scope>
</reference>
<proteinExistence type="predicted"/>
<dbReference type="Pfam" id="PF00077">
    <property type="entry name" value="RVP"/>
    <property type="match status" value="1"/>
</dbReference>
<dbReference type="InterPro" id="IPR018061">
    <property type="entry name" value="Retropepsins"/>
</dbReference>
<accession>A0A9J8B7A6</accession>
<dbReference type="GO" id="GO:0006508">
    <property type="term" value="P:proteolysis"/>
    <property type="evidence" value="ECO:0007669"/>
    <property type="project" value="InterPro"/>
</dbReference>
<dbReference type="InterPro" id="IPR038269">
    <property type="entry name" value="SCAN_sf"/>
</dbReference>
<keyword evidence="5" id="KW-1185">Reference proteome</keyword>
<dbReference type="InterPro" id="IPR001969">
    <property type="entry name" value="Aspartic_peptidase_AS"/>
</dbReference>
<sequence>MSPGEPANPNCLSCFQRAVCDRQPHRTRESTTDPHCHSTQSTEEAEHPAPDHLISPPSATLFINKIRPSGNSPVLTRRVLLHPATLVENAGRTVKKTPTTPSHAVQATQLLPRMTSHDDVTTYLQMFETVATWEAWPKAEWARIIAPLLTGEAQRAYFMFPPELNESYEELKKEILGRMGLSPISAAQLFNEWAFDPRQPARAQAANLSRLTQHWLLAGGPNAHQVAERVVVDRLLRALPRPLHQAAGMRNPANVDELVEAIELAEATQHREVGERAPPFPRRVVQERRMPDGTQRPVSRPAVPGPRDEPMPTEAPCSPPRPWLAGCAVHTENAPRAEVHLNGRPFLALLDSGSAVSLVKTAVLAPRPEAKTKLSITCVHGDTRDVPARQATIAAPPGAWPIDVGLVKDLPVPVLLGRDWPGFDQLPASVTQPAGPAGNRPSRQPSKKTRWRPVLLASDSPRDGESPPPTPNLYYDLYQQVMGTGGFSKELHADDQLKHCWGQVRVVDGKEIQPAPHPTPHFIVKNGLM</sequence>
<dbReference type="Proteomes" id="UP001108240">
    <property type="component" value="Unplaced"/>
</dbReference>
<dbReference type="AlphaFoldDB" id="A0A9J8B7A6"/>
<reference evidence="4" key="1">
    <citation type="submission" date="2025-08" db="UniProtKB">
        <authorList>
            <consortium name="Ensembl"/>
        </authorList>
    </citation>
    <scope>IDENTIFICATION</scope>
</reference>